<evidence type="ECO:0000313" key="3">
    <source>
        <dbReference type="Proteomes" id="UP001603857"/>
    </source>
</evidence>
<reference evidence="2 3" key="1">
    <citation type="submission" date="2024-08" db="EMBL/GenBank/DDBJ databases">
        <title>Insights into the chromosomal genome structure of Flemingia macrophylla.</title>
        <authorList>
            <person name="Ding Y."/>
            <person name="Zhao Y."/>
            <person name="Bi W."/>
            <person name="Wu M."/>
            <person name="Zhao G."/>
            <person name="Gong Y."/>
            <person name="Li W."/>
            <person name="Zhang P."/>
        </authorList>
    </citation>
    <scope>NUCLEOTIDE SEQUENCE [LARGE SCALE GENOMIC DNA]</scope>
    <source>
        <strain evidence="2">DYQJB</strain>
        <tissue evidence="2">Leaf</tissue>
    </source>
</reference>
<comment type="caution">
    <text evidence="2">The sequence shown here is derived from an EMBL/GenBank/DDBJ whole genome shotgun (WGS) entry which is preliminary data.</text>
</comment>
<dbReference type="EMBL" id="JBGMDY010000005">
    <property type="protein sequence ID" value="KAL2333778.1"/>
    <property type="molecule type" value="Genomic_DNA"/>
</dbReference>
<dbReference type="AlphaFoldDB" id="A0ABD1MDA8"/>
<feature type="region of interest" description="Disordered" evidence="1">
    <location>
        <begin position="169"/>
        <end position="204"/>
    </location>
</feature>
<dbReference type="Pfam" id="PF07939">
    <property type="entry name" value="DUF1685"/>
    <property type="match status" value="1"/>
</dbReference>
<sequence>MFCQRPYVSKSITDKDVNELKTYIELGFGFDSSPIDDDRCLSDTLPPSASTLPSTNATMMLSSSDCDNTPSPLSSPHSSVFITSKVATFVPKGELDGEIGDAHMAMQARCEWGLQMAGNDDEVNEGLKPLTNYGGYLNPRTHRTTHETLTRDLPATRRQQLRRRVTLTASDSDDDHNPVMRARQSRMTRGARSTRATRDPINSGEQRPIKDLWFICASNKDRDLALHRACKWHY</sequence>
<gene>
    <name evidence="2" type="ORF">Fmac_014991</name>
</gene>
<evidence type="ECO:0000313" key="2">
    <source>
        <dbReference type="EMBL" id="KAL2333778.1"/>
    </source>
</evidence>
<feature type="compositionally biased region" description="Polar residues" evidence="1">
    <location>
        <begin position="45"/>
        <end position="75"/>
    </location>
</feature>
<feature type="region of interest" description="Disordered" evidence="1">
    <location>
        <begin position="43"/>
        <end position="75"/>
    </location>
</feature>
<evidence type="ECO:0000256" key="1">
    <source>
        <dbReference type="SAM" id="MobiDB-lite"/>
    </source>
</evidence>
<dbReference type="InterPro" id="IPR012881">
    <property type="entry name" value="DUF1685"/>
</dbReference>
<protein>
    <submittedName>
        <fullName evidence="2">Uncharacterized protein</fullName>
    </submittedName>
</protein>
<keyword evidence="3" id="KW-1185">Reference proteome</keyword>
<name>A0ABD1MDA8_9FABA</name>
<organism evidence="2 3">
    <name type="scientific">Flemingia macrophylla</name>
    <dbReference type="NCBI Taxonomy" id="520843"/>
    <lineage>
        <taxon>Eukaryota</taxon>
        <taxon>Viridiplantae</taxon>
        <taxon>Streptophyta</taxon>
        <taxon>Embryophyta</taxon>
        <taxon>Tracheophyta</taxon>
        <taxon>Spermatophyta</taxon>
        <taxon>Magnoliopsida</taxon>
        <taxon>eudicotyledons</taxon>
        <taxon>Gunneridae</taxon>
        <taxon>Pentapetalae</taxon>
        <taxon>rosids</taxon>
        <taxon>fabids</taxon>
        <taxon>Fabales</taxon>
        <taxon>Fabaceae</taxon>
        <taxon>Papilionoideae</taxon>
        <taxon>50 kb inversion clade</taxon>
        <taxon>NPAAA clade</taxon>
        <taxon>indigoferoid/millettioid clade</taxon>
        <taxon>Phaseoleae</taxon>
        <taxon>Flemingia</taxon>
    </lineage>
</organism>
<proteinExistence type="predicted"/>
<dbReference type="Proteomes" id="UP001603857">
    <property type="component" value="Unassembled WGS sequence"/>
</dbReference>
<accession>A0ABD1MDA8</accession>